<dbReference type="Gene3D" id="3.30.60.20">
    <property type="match status" value="1"/>
</dbReference>
<dbReference type="GO" id="GO:0008270">
    <property type="term" value="F:zinc ion binding"/>
    <property type="evidence" value="ECO:0007669"/>
    <property type="project" value="UniProtKB-KW"/>
</dbReference>
<evidence type="ECO:0000256" key="18">
    <source>
        <dbReference type="SAM" id="MobiDB-lite"/>
    </source>
</evidence>
<dbReference type="PROSITE" id="PS00108">
    <property type="entry name" value="PROTEIN_KINASE_ST"/>
    <property type="match status" value="1"/>
</dbReference>
<dbReference type="Pfam" id="PF00069">
    <property type="entry name" value="Pkinase"/>
    <property type="match status" value="1"/>
</dbReference>
<feature type="compositionally biased region" description="Basic and acidic residues" evidence="18">
    <location>
        <begin position="2036"/>
        <end position="2053"/>
    </location>
</feature>
<comment type="catalytic activity">
    <reaction evidence="15">
        <text>L-threonyl-[protein] + ATP = O-phospho-L-threonyl-[protein] + ADP + H(+)</text>
        <dbReference type="Rhea" id="RHEA:46608"/>
        <dbReference type="Rhea" id="RHEA-COMP:11060"/>
        <dbReference type="Rhea" id="RHEA-COMP:11605"/>
        <dbReference type="ChEBI" id="CHEBI:15378"/>
        <dbReference type="ChEBI" id="CHEBI:30013"/>
        <dbReference type="ChEBI" id="CHEBI:30616"/>
        <dbReference type="ChEBI" id="CHEBI:61977"/>
        <dbReference type="ChEBI" id="CHEBI:456216"/>
        <dbReference type="EC" id="2.7.11.1"/>
    </reaction>
</comment>
<gene>
    <name evidence="25 26 27" type="primary">CIT</name>
</gene>
<dbReference type="GO" id="GO:0005737">
    <property type="term" value="C:cytoplasm"/>
    <property type="evidence" value="ECO:0007669"/>
    <property type="project" value="UniProtKB-SubCell"/>
</dbReference>
<proteinExistence type="predicted"/>
<keyword evidence="8" id="KW-0479">Metal-binding</keyword>
<dbReference type="GO" id="GO:0005524">
    <property type="term" value="F:ATP binding"/>
    <property type="evidence" value="ECO:0007669"/>
    <property type="project" value="UniProtKB-KW"/>
</dbReference>
<keyword evidence="12" id="KW-0862">Zinc</keyword>
<evidence type="ECO:0000256" key="17">
    <source>
        <dbReference type="SAM" id="Coils"/>
    </source>
</evidence>
<dbReference type="PROSITE" id="PS50081">
    <property type="entry name" value="ZF_DAG_PE_2"/>
    <property type="match status" value="1"/>
</dbReference>
<evidence type="ECO:0000256" key="4">
    <source>
        <dbReference type="ARBA" id="ARBA00022490"/>
    </source>
</evidence>
<dbReference type="InterPro" id="IPR011993">
    <property type="entry name" value="PH-like_dom_sf"/>
</dbReference>
<evidence type="ECO:0000259" key="23">
    <source>
        <dbReference type="PROSITE" id="PS51285"/>
    </source>
</evidence>
<dbReference type="InterPro" id="IPR050839">
    <property type="entry name" value="Rho-assoc_Ser/Thr_Kinase"/>
</dbReference>
<dbReference type="EC" id="2.7.11.1" evidence="3"/>
<feature type="coiled-coil region" evidence="17">
    <location>
        <begin position="519"/>
        <end position="754"/>
    </location>
</feature>
<feature type="coiled-coil region" evidence="17">
    <location>
        <begin position="945"/>
        <end position="1007"/>
    </location>
</feature>
<dbReference type="GO" id="GO:0031032">
    <property type="term" value="P:actomyosin structure organization"/>
    <property type="evidence" value="ECO:0007669"/>
    <property type="project" value="TreeGrafter"/>
</dbReference>
<keyword evidence="9" id="KW-0547">Nucleotide-binding</keyword>
<evidence type="ECO:0000256" key="8">
    <source>
        <dbReference type="ARBA" id="ARBA00022723"/>
    </source>
</evidence>
<dbReference type="Gene3D" id="2.30.29.30">
    <property type="entry name" value="Pleckstrin-homology domain (PH domain)/Phosphotyrosine-binding domain (PTB)"/>
    <property type="match status" value="1"/>
</dbReference>
<dbReference type="CDD" id="cd20814">
    <property type="entry name" value="CRIK"/>
    <property type="match status" value="1"/>
</dbReference>
<dbReference type="PANTHER" id="PTHR22988:SF71">
    <property type="entry name" value="CITRON RHO-INTERACTING KINASE"/>
    <property type="match status" value="1"/>
</dbReference>
<evidence type="ECO:0000256" key="5">
    <source>
        <dbReference type="ARBA" id="ARBA00022527"/>
    </source>
</evidence>
<protein>
    <recommendedName>
        <fullName evidence="3">non-specific serine/threonine protein kinase</fullName>
        <ecNumber evidence="3">2.7.11.1</ecNumber>
    </recommendedName>
</protein>
<reference evidence="25 26" key="1">
    <citation type="submission" date="2025-04" db="UniProtKB">
        <authorList>
            <consortium name="RefSeq"/>
        </authorList>
    </citation>
    <scope>IDENTIFICATION</scope>
    <source>
        <tissue evidence="25 26">Sperm</tissue>
    </source>
</reference>
<feature type="coiled-coil region" evidence="17">
    <location>
        <begin position="1299"/>
        <end position="1340"/>
    </location>
</feature>
<evidence type="ECO:0000259" key="19">
    <source>
        <dbReference type="PROSITE" id="PS50003"/>
    </source>
</evidence>
<feature type="region of interest" description="Disordered" evidence="18">
    <location>
        <begin position="378"/>
        <end position="406"/>
    </location>
</feature>
<evidence type="ECO:0000259" key="21">
    <source>
        <dbReference type="PROSITE" id="PS50081"/>
    </source>
</evidence>
<dbReference type="SMART" id="SM00109">
    <property type="entry name" value="C1"/>
    <property type="match status" value="1"/>
</dbReference>
<evidence type="ECO:0000256" key="6">
    <source>
        <dbReference type="ARBA" id="ARBA00022553"/>
    </source>
</evidence>
<evidence type="ECO:0000313" key="24">
    <source>
        <dbReference type="Proteomes" id="UP001318040"/>
    </source>
</evidence>
<evidence type="ECO:0000256" key="14">
    <source>
        <dbReference type="ARBA" id="ARBA00023054"/>
    </source>
</evidence>
<evidence type="ECO:0000256" key="9">
    <source>
        <dbReference type="ARBA" id="ARBA00022741"/>
    </source>
</evidence>
<feature type="region of interest" description="Disordered" evidence="18">
    <location>
        <begin position="1953"/>
        <end position="2084"/>
    </location>
</feature>
<dbReference type="SUPFAM" id="SSF50729">
    <property type="entry name" value="PH domain-like"/>
    <property type="match status" value="1"/>
</dbReference>
<keyword evidence="11 25" id="KW-0418">Kinase</keyword>
<evidence type="ECO:0000256" key="13">
    <source>
        <dbReference type="ARBA" id="ARBA00022840"/>
    </source>
</evidence>
<dbReference type="InterPro" id="IPR001849">
    <property type="entry name" value="PH_domain"/>
</dbReference>
<dbReference type="SMART" id="SM00233">
    <property type="entry name" value="PH"/>
    <property type="match status" value="1"/>
</dbReference>
<evidence type="ECO:0000256" key="15">
    <source>
        <dbReference type="ARBA" id="ARBA00047899"/>
    </source>
</evidence>
<feature type="coiled-coil region" evidence="17">
    <location>
        <begin position="801"/>
        <end position="828"/>
    </location>
</feature>
<feature type="coiled-coil region" evidence="17">
    <location>
        <begin position="1046"/>
        <end position="1108"/>
    </location>
</feature>
<dbReference type="Pfam" id="PF00433">
    <property type="entry name" value="Pkinase_C"/>
    <property type="match status" value="1"/>
</dbReference>
<dbReference type="SMART" id="SM00133">
    <property type="entry name" value="S_TK_X"/>
    <property type="match status" value="1"/>
</dbReference>
<dbReference type="Gene3D" id="3.30.200.20">
    <property type="entry name" value="Phosphorylase Kinase, domain 1"/>
    <property type="match status" value="1"/>
</dbReference>
<keyword evidence="6" id="KW-0597">Phosphoprotein</keyword>
<keyword evidence="7" id="KW-0808">Transferase</keyword>
<evidence type="ECO:0000256" key="12">
    <source>
        <dbReference type="ARBA" id="ARBA00022833"/>
    </source>
</evidence>
<evidence type="ECO:0000259" key="20">
    <source>
        <dbReference type="PROSITE" id="PS50011"/>
    </source>
</evidence>
<dbReference type="PANTHER" id="PTHR22988">
    <property type="entry name" value="MYOTONIC DYSTROPHY S/T KINASE-RELATED"/>
    <property type="match status" value="1"/>
</dbReference>
<dbReference type="FunFam" id="2.30.29.30:FF:000081">
    <property type="entry name" value="Citron rho-interacting serine/threonine kinase"/>
    <property type="match status" value="1"/>
</dbReference>
<dbReference type="InterPro" id="IPR001180">
    <property type="entry name" value="CNH_dom"/>
</dbReference>
<feature type="domain" description="CNH" evidence="22">
    <location>
        <begin position="1631"/>
        <end position="1925"/>
    </location>
</feature>
<feature type="domain" description="Phorbol-ester/DAG-type" evidence="21">
    <location>
        <begin position="1402"/>
        <end position="1451"/>
    </location>
</feature>
<dbReference type="SUPFAM" id="SSF56112">
    <property type="entry name" value="Protein kinase-like (PK-like)"/>
    <property type="match status" value="1"/>
</dbReference>
<dbReference type="SUPFAM" id="SSF57889">
    <property type="entry name" value="Cysteine-rich domain"/>
    <property type="match status" value="1"/>
</dbReference>
<keyword evidence="5" id="KW-0723">Serine/threonine-protein kinase</keyword>
<feature type="domain" description="AGC-kinase C-terminal" evidence="23">
    <location>
        <begin position="358"/>
        <end position="429"/>
    </location>
</feature>
<dbReference type="FunFam" id="1.10.510.10:FF:000751">
    <property type="entry name" value="Non-specific serine/threonine protein kinase"/>
    <property type="match status" value="1"/>
</dbReference>
<feature type="domain" description="Protein kinase" evidence="20">
    <location>
        <begin position="96"/>
        <end position="357"/>
    </location>
</feature>
<evidence type="ECO:0000256" key="10">
    <source>
        <dbReference type="ARBA" id="ARBA00022771"/>
    </source>
</evidence>
<dbReference type="InterPro" id="IPR008271">
    <property type="entry name" value="Ser/Thr_kinase_AS"/>
</dbReference>
<organism evidence="24 26">
    <name type="scientific">Petromyzon marinus</name>
    <name type="common">Sea lamprey</name>
    <dbReference type="NCBI Taxonomy" id="7757"/>
    <lineage>
        <taxon>Eukaryota</taxon>
        <taxon>Metazoa</taxon>
        <taxon>Chordata</taxon>
        <taxon>Craniata</taxon>
        <taxon>Vertebrata</taxon>
        <taxon>Cyclostomata</taxon>
        <taxon>Hyperoartia</taxon>
        <taxon>Petromyzontiformes</taxon>
        <taxon>Petromyzontidae</taxon>
        <taxon>Petromyzon</taxon>
    </lineage>
</organism>
<feature type="coiled-coil region" evidence="17">
    <location>
        <begin position="442"/>
        <end position="483"/>
    </location>
</feature>
<dbReference type="GO" id="GO:0005856">
    <property type="term" value="C:cytoskeleton"/>
    <property type="evidence" value="ECO:0007669"/>
    <property type="project" value="TreeGrafter"/>
</dbReference>
<dbReference type="PROSITE" id="PS51285">
    <property type="entry name" value="AGC_KINASE_CTER"/>
    <property type="match status" value="1"/>
</dbReference>
<evidence type="ECO:0000313" key="27">
    <source>
        <dbReference type="RefSeq" id="XP_032803061.1"/>
    </source>
</evidence>
<evidence type="ECO:0000256" key="2">
    <source>
        <dbReference type="ARBA" id="ARBA00004496"/>
    </source>
</evidence>
<dbReference type="InterPro" id="IPR000961">
    <property type="entry name" value="AGC-kinase_C"/>
</dbReference>
<dbReference type="FunFam" id="3.30.60.20:FF:000018">
    <property type="entry name" value="Citron rho-interacting serine/threonine kinase"/>
    <property type="match status" value="1"/>
</dbReference>
<dbReference type="CTD" id="11113"/>
<keyword evidence="13" id="KW-0067">ATP-binding</keyword>
<dbReference type="InterPro" id="IPR017892">
    <property type="entry name" value="Pkinase_C"/>
</dbReference>
<dbReference type="KEGG" id="pmrn:116939138"/>
<name>A0AAJ7WMI1_PETMA</name>
<sequence>MMKFKRGWKGSADSPGTEPISSRFLRLNQLFQGKIAQPGQHRYLATRDGLLDSLLVLFEECSDPGLMKHNHIANFVSKHAETVSELQELRVTSSDFEVRGVVSRGHHSEVQVVRERATGDVYAMKVLQKSLLLHRDNVALFEEERDVLARASSPWLTHLQYAFQDEDNLYLVMEYHPGGDLLGLLGRYEDQLDESMVRFYLAELVLATQSLHQMGYVHRDLKPENVLVDRTGHIKLADFGSAAKLNANKMVSSKLPEGSPDYVAPEVLSSFSGKGSYGPECDWWSVGVIAYEMVYGKTPFAEGISTKTISNIKNFQKFVRFPSEPAVSVEFVDLVKGLLCGRVDRLTPDKLLCHPFFAGIDWNNIQHMPPPFVPPLQGDDDTSNFEEVERERPAAPPTPRQLRQPGFSGNNLPFIGFSYSKALVGLSRTESVMSVLDSPAKNSSIEKKLQTKAKELQDAQDKCHKMERELEGQQRRVLELQSDLRHRDKELKAVEVHRGTLERDLAMYITECSSLKRGLEQAQLQVSREDDKALQLLQEIREQNIQLQEIREQEFNSQLEELRLVVKQLQEELCVAHRQAGLGDTELRKARTAADDYRRKLVDYQDRLSKTREQNKAEVAALQSEMGKINSESHRKINELQDKLTKAVQASAEATELLQNVRRAKDQLERDVELAREKHGNRENMRRRLEESEERCRTLEGQLKRLAVIERRESKLKEDLLTKSQQTQQMAEKIKELEEQCRESEISCRRLEVHVKQKEQMYEEKIRVMDTQMKLDFADKEVLEQSRTKHEEDAVEKTKVLQDQKATIKAMESRIRALEQHITELSEANKMVANSSMYTQRSIKAQEEMIGELRQQKFYLETQLGKAEAQARAAEERLQQSQEASSIARTRVAEIEGRLREAALAAEQRKLDGQREVGEVALQLQEREAELQAARASCFALEVKLRRVQTELDETTAEAEEEIASLKASRDDIQKKFETLRESCSVITEMEEQLGELSQENLELNKQNFYLGKQLEELSGAALERGRAQSEVEGLRRELTARDARLSNQDATLNMLKTTCTELEQQIADLEGLNDDLLAKERACESSRSALETECERREQRVRELLRQQDNDRQNRMRVEQKSVELRQAIELAVREHKAESLALQNIAKEQRLKADNLGEMLSNLEKKHAMLELSSKGLQQKLETERELKLRLMEEQVKLQQQLDTHKTRIHRLTQGLQESLDQIDLLKTEKIDLENQTENLQVMFSQERVKMEGTIGQQTKLIDFLQAKLDQPTKKKKGLFGWKKDDGPTPQQLPLPYTELKAALDKEKSRSSELEEMLQKIRVELKAAREEAAHLKTVDHQTSNGSANTQQQIIMSALVCSPGHQPSPMSLLAPPSHRKQSATPDELGRHIKQRMHHNIPHRFSVGLNMRATKCSVCLDTVHFGRQASKCLECQVMCHPKCSVCLPATCGLPVEYATHFSEAMVRDKLNSPGLKLPEPPHSLRLQGWMKVPRNGRQGLLGWDRKYLVLEGSMVKIFDNDNIDSGAPAVDEFELVLADGDVTVHGAVSPSELSNTVKTDIAYVLKLESHPHTTCWPGRLLYMLAPSFPDKQRWVTALESVVAGGRVAQERADADTKLLGNSLLKLEGDDRLDINCSLPLTDQIVLVGAEEGLYALNVAKSALTHVPGVGSVFQIHVVKELDQLVMIAGEDRTLCVLDIKKVKQSLAQSHLPAQPEVRPSMFDSVNGCHLFAVGTVEGSSCICAAMPTHVAVLRYNSGLGRFCLRKEVETSEPCSCIHYTNYSIIFGTNKFYELELKQYTLEEFLDKNDPSLSSAVYASSYLSFPVAITPVSGAANRDDEYLLCFHEFGVFVDTYGRRSRTEDLKWSRLPLAFAYREPYLFVTHFNSLEVIEIVHNNGKNSASQPMRAFLNIPNPRYLGPAISGGAVYLASSYQNKLRIICCKGNLVREEPDRGAQYPSAARNASSPNKRGPPSYTEYMAKRRAASPARSLGDSSSSDRSGPAQRDFRRERDEGESGQWSRDGHRERSPGRVLEGPSERPSRARQVEQRREQSPGRCLDTATRRDKSGGRGPAGDGPGSRVLPGAVKTPLLQARVVANYCPTSAYVHDD</sequence>
<evidence type="ECO:0000256" key="1">
    <source>
        <dbReference type="ARBA" id="ARBA00001946"/>
    </source>
</evidence>
<evidence type="ECO:0000256" key="3">
    <source>
        <dbReference type="ARBA" id="ARBA00012513"/>
    </source>
</evidence>
<keyword evidence="14 17" id="KW-0175">Coiled coil</keyword>
<keyword evidence="10" id="KW-0863">Zinc-finger</keyword>
<feature type="compositionally biased region" description="Basic and acidic residues" evidence="18">
    <location>
        <begin position="2005"/>
        <end position="2014"/>
    </location>
</feature>
<comment type="subcellular location">
    <subcellularLocation>
        <location evidence="2">Cytoplasm</location>
    </subcellularLocation>
</comment>
<feature type="compositionally biased region" description="Low complexity" evidence="18">
    <location>
        <begin position="1985"/>
        <end position="2002"/>
    </location>
</feature>
<dbReference type="PROSITE" id="PS50003">
    <property type="entry name" value="PH_DOMAIN"/>
    <property type="match status" value="1"/>
</dbReference>
<dbReference type="Proteomes" id="UP001318040">
    <property type="component" value="Chromosome 5"/>
</dbReference>
<feature type="domain" description="PH" evidence="19">
    <location>
        <begin position="1483"/>
        <end position="1603"/>
    </location>
</feature>
<dbReference type="RefSeq" id="XP_032803059.1">
    <property type="nucleotide sequence ID" value="XM_032947168.1"/>
</dbReference>
<dbReference type="InterPro" id="IPR011009">
    <property type="entry name" value="Kinase-like_dom_sf"/>
</dbReference>
<dbReference type="InterPro" id="IPR046349">
    <property type="entry name" value="C1-like_sf"/>
</dbReference>
<evidence type="ECO:0000259" key="22">
    <source>
        <dbReference type="PROSITE" id="PS50219"/>
    </source>
</evidence>
<keyword evidence="4" id="KW-0963">Cytoplasm</keyword>
<evidence type="ECO:0000256" key="7">
    <source>
        <dbReference type="ARBA" id="ARBA00022679"/>
    </source>
</evidence>
<dbReference type="SMART" id="SM00220">
    <property type="entry name" value="S_TKc"/>
    <property type="match status" value="1"/>
</dbReference>
<dbReference type="GO" id="GO:0004674">
    <property type="term" value="F:protein serine/threonine kinase activity"/>
    <property type="evidence" value="ECO:0007669"/>
    <property type="project" value="UniProtKB-KW"/>
</dbReference>
<comment type="catalytic activity">
    <reaction evidence="16">
        <text>L-seryl-[protein] + ATP = O-phospho-L-seryl-[protein] + ADP + H(+)</text>
        <dbReference type="Rhea" id="RHEA:17989"/>
        <dbReference type="Rhea" id="RHEA-COMP:9863"/>
        <dbReference type="Rhea" id="RHEA-COMP:11604"/>
        <dbReference type="ChEBI" id="CHEBI:15378"/>
        <dbReference type="ChEBI" id="CHEBI:29999"/>
        <dbReference type="ChEBI" id="CHEBI:30616"/>
        <dbReference type="ChEBI" id="CHEBI:83421"/>
        <dbReference type="ChEBI" id="CHEBI:456216"/>
        <dbReference type="EC" id="2.7.11.1"/>
    </reaction>
</comment>
<dbReference type="RefSeq" id="XP_032803061.1">
    <property type="nucleotide sequence ID" value="XM_032947170.1"/>
</dbReference>
<keyword evidence="24" id="KW-1185">Reference proteome</keyword>
<evidence type="ECO:0000313" key="26">
    <source>
        <dbReference type="RefSeq" id="XP_032803060.1"/>
    </source>
</evidence>
<comment type="cofactor">
    <cofactor evidence="1">
        <name>Mg(2+)</name>
        <dbReference type="ChEBI" id="CHEBI:18420"/>
    </cofactor>
</comment>
<dbReference type="InterPro" id="IPR000719">
    <property type="entry name" value="Prot_kinase_dom"/>
</dbReference>
<dbReference type="PROSITE" id="PS50219">
    <property type="entry name" value="CNH"/>
    <property type="match status" value="1"/>
</dbReference>
<dbReference type="FunFam" id="3.30.200.20:FF:000017">
    <property type="entry name" value="Non-specific serine/threonine protein kinase"/>
    <property type="match status" value="1"/>
</dbReference>
<evidence type="ECO:0000256" key="16">
    <source>
        <dbReference type="ARBA" id="ARBA00048679"/>
    </source>
</evidence>
<dbReference type="Pfam" id="PF00780">
    <property type="entry name" value="CNH"/>
    <property type="match status" value="1"/>
</dbReference>
<accession>A0AAJ7WMI1</accession>
<dbReference type="InterPro" id="IPR002219">
    <property type="entry name" value="PKC_DAG/PE"/>
</dbReference>
<dbReference type="PROSITE" id="PS00479">
    <property type="entry name" value="ZF_DAG_PE_1"/>
    <property type="match status" value="1"/>
</dbReference>
<feature type="coiled-coil region" evidence="17">
    <location>
        <begin position="1148"/>
        <end position="1245"/>
    </location>
</feature>
<dbReference type="SMART" id="SM00036">
    <property type="entry name" value="CNH"/>
    <property type="match status" value="1"/>
</dbReference>
<dbReference type="RefSeq" id="XP_032803060.1">
    <property type="nucleotide sequence ID" value="XM_032947169.1"/>
</dbReference>
<evidence type="ECO:0000313" key="25">
    <source>
        <dbReference type="RefSeq" id="XP_032803059.1"/>
    </source>
</evidence>
<dbReference type="PROSITE" id="PS50011">
    <property type="entry name" value="PROTEIN_KINASE_DOM"/>
    <property type="match status" value="1"/>
</dbReference>
<evidence type="ECO:0000256" key="11">
    <source>
        <dbReference type="ARBA" id="ARBA00022777"/>
    </source>
</evidence>
<dbReference type="Gene3D" id="1.10.510.10">
    <property type="entry name" value="Transferase(Phosphotransferase) domain 1"/>
    <property type="match status" value="1"/>
</dbReference>